<proteinExistence type="predicted"/>
<feature type="compositionally biased region" description="Low complexity" evidence="1">
    <location>
        <begin position="1"/>
        <end position="11"/>
    </location>
</feature>
<keyword evidence="4" id="KW-1185">Reference proteome</keyword>
<keyword evidence="2" id="KW-0812">Transmembrane</keyword>
<dbReference type="PANTHER" id="PTHR34291:SF8">
    <property type="entry name" value="HYDROXYPROLINE-RICH GLYCOPROTEIN FAMILY PROTEIN"/>
    <property type="match status" value="1"/>
</dbReference>
<sequence length="107" mass="11469">MESSSSSDQQDTAQREASGPSIGFPVGAALVLILIVILSGIISCCYHWHKHKLTSFSHSPPSSTEHLKRSGGQSLPVLMPGDEVPKFLAMPSPKIIITLPNPTPPFH</sequence>
<feature type="region of interest" description="Disordered" evidence="1">
    <location>
        <begin position="1"/>
        <end position="22"/>
    </location>
</feature>
<dbReference type="PANTHER" id="PTHR34291">
    <property type="entry name" value="HYDROXYPROLINE-RICH GLYCOPROTEIN FAMILY PROTEIN"/>
    <property type="match status" value="1"/>
</dbReference>
<evidence type="ECO:0000256" key="1">
    <source>
        <dbReference type="SAM" id="MobiDB-lite"/>
    </source>
</evidence>
<dbReference type="OrthoDB" id="1936969at2759"/>
<evidence type="ECO:0000256" key="2">
    <source>
        <dbReference type="SAM" id="Phobius"/>
    </source>
</evidence>
<evidence type="ECO:0008006" key="5">
    <source>
        <dbReference type="Google" id="ProtNLM"/>
    </source>
</evidence>
<keyword evidence="2" id="KW-0472">Membrane</keyword>
<reference evidence="3" key="1">
    <citation type="submission" date="2020-09" db="EMBL/GenBank/DDBJ databases">
        <title>Genome-Enabled Discovery of Anthraquinone Biosynthesis in Senna tora.</title>
        <authorList>
            <person name="Kang S.-H."/>
            <person name="Pandey R.P."/>
            <person name="Lee C.-M."/>
            <person name="Sim J.-S."/>
            <person name="Jeong J.-T."/>
            <person name="Choi B.-S."/>
            <person name="Jung M."/>
            <person name="Ginzburg D."/>
            <person name="Zhao K."/>
            <person name="Won S.Y."/>
            <person name="Oh T.-J."/>
            <person name="Yu Y."/>
            <person name="Kim N.-H."/>
            <person name="Lee O.R."/>
            <person name="Lee T.-H."/>
            <person name="Bashyal P."/>
            <person name="Kim T.-S."/>
            <person name="Lee W.-H."/>
            <person name="Kawkins C."/>
            <person name="Kim C.-K."/>
            <person name="Kim J.S."/>
            <person name="Ahn B.O."/>
            <person name="Rhee S.Y."/>
            <person name="Sohng J.K."/>
        </authorList>
    </citation>
    <scope>NUCLEOTIDE SEQUENCE</scope>
    <source>
        <tissue evidence="3">Leaf</tissue>
    </source>
</reference>
<protein>
    <recommendedName>
        <fullName evidence="5">Hydroxyproline-rich glycoprotein family protein</fullName>
    </recommendedName>
</protein>
<comment type="caution">
    <text evidence="3">The sequence shown here is derived from an EMBL/GenBank/DDBJ whole genome shotgun (WGS) entry which is preliminary data.</text>
</comment>
<name>A0A834SVJ1_9FABA</name>
<feature type="transmembrane region" description="Helical" evidence="2">
    <location>
        <begin position="22"/>
        <end position="48"/>
    </location>
</feature>
<evidence type="ECO:0000313" key="3">
    <source>
        <dbReference type="EMBL" id="KAF7809505.1"/>
    </source>
</evidence>
<dbReference type="EMBL" id="JAAIUW010000011">
    <property type="protein sequence ID" value="KAF7809505.1"/>
    <property type="molecule type" value="Genomic_DNA"/>
</dbReference>
<dbReference type="Proteomes" id="UP000634136">
    <property type="component" value="Unassembled WGS sequence"/>
</dbReference>
<feature type="region of interest" description="Disordered" evidence="1">
    <location>
        <begin position="56"/>
        <end position="76"/>
    </location>
</feature>
<dbReference type="AlphaFoldDB" id="A0A834SVJ1"/>
<gene>
    <name evidence="3" type="ORF">G2W53_036248</name>
</gene>
<evidence type="ECO:0000313" key="4">
    <source>
        <dbReference type="Proteomes" id="UP000634136"/>
    </source>
</evidence>
<keyword evidence="2" id="KW-1133">Transmembrane helix</keyword>
<dbReference type="InterPro" id="IPR037699">
    <property type="entry name" value="At5g65660-like"/>
</dbReference>
<accession>A0A834SVJ1</accession>
<organism evidence="3 4">
    <name type="scientific">Senna tora</name>
    <dbReference type="NCBI Taxonomy" id="362788"/>
    <lineage>
        <taxon>Eukaryota</taxon>
        <taxon>Viridiplantae</taxon>
        <taxon>Streptophyta</taxon>
        <taxon>Embryophyta</taxon>
        <taxon>Tracheophyta</taxon>
        <taxon>Spermatophyta</taxon>
        <taxon>Magnoliopsida</taxon>
        <taxon>eudicotyledons</taxon>
        <taxon>Gunneridae</taxon>
        <taxon>Pentapetalae</taxon>
        <taxon>rosids</taxon>
        <taxon>fabids</taxon>
        <taxon>Fabales</taxon>
        <taxon>Fabaceae</taxon>
        <taxon>Caesalpinioideae</taxon>
        <taxon>Cassia clade</taxon>
        <taxon>Senna</taxon>
    </lineage>
</organism>